<comment type="caution">
    <text evidence="2">The sequence shown here is derived from an EMBL/GenBank/DDBJ whole genome shotgun (WGS) entry which is preliminary data.</text>
</comment>
<gene>
    <name evidence="2" type="ORF">KI387_025737</name>
</gene>
<dbReference type="AlphaFoldDB" id="A0AA38L7T7"/>
<feature type="non-terminal residue" evidence="2">
    <location>
        <position position="179"/>
    </location>
</feature>
<feature type="region of interest" description="Disordered" evidence="1">
    <location>
        <begin position="45"/>
        <end position="70"/>
    </location>
</feature>
<accession>A0AA38L7T7</accession>
<keyword evidence="3" id="KW-1185">Reference proteome</keyword>
<sequence length="179" mass="20334">ADLRILSNMGKGGIAVQKPSRSDELLDAQHQIKIAAQVKSQFEALAPKRHRKPDRSEVSEETGDHVEDSCDREEIIPELKKFEELRSRPVFISGKGEILPEEFVETDYYQNLIAEGKIHYTTGNGYIKLDYDGGSYYRLAYQDNGDLQRIHVRSNPAMNDWIPASDDKVIPVSFKPVRS</sequence>
<dbReference type="EMBL" id="JAHRHJ020000006">
    <property type="protein sequence ID" value="KAH9310702.1"/>
    <property type="molecule type" value="Genomic_DNA"/>
</dbReference>
<dbReference type="Proteomes" id="UP000824469">
    <property type="component" value="Unassembled WGS sequence"/>
</dbReference>
<name>A0AA38L7T7_TAXCH</name>
<evidence type="ECO:0000256" key="1">
    <source>
        <dbReference type="SAM" id="MobiDB-lite"/>
    </source>
</evidence>
<feature type="compositionally biased region" description="Basic and acidic residues" evidence="1">
    <location>
        <begin position="54"/>
        <end position="70"/>
    </location>
</feature>
<feature type="non-terminal residue" evidence="2">
    <location>
        <position position="1"/>
    </location>
</feature>
<evidence type="ECO:0000313" key="3">
    <source>
        <dbReference type="Proteomes" id="UP000824469"/>
    </source>
</evidence>
<evidence type="ECO:0000313" key="2">
    <source>
        <dbReference type="EMBL" id="KAH9310702.1"/>
    </source>
</evidence>
<reference evidence="2 3" key="1">
    <citation type="journal article" date="2021" name="Nat. Plants">
        <title>The Taxus genome provides insights into paclitaxel biosynthesis.</title>
        <authorList>
            <person name="Xiong X."/>
            <person name="Gou J."/>
            <person name="Liao Q."/>
            <person name="Li Y."/>
            <person name="Zhou Q."/>
            <person name="Bi G."/>
            <person name="Li C."/>
            <person name="Du R."/>
            <person name="Wang X."/>
            <person name="Sun T."/>
            <person name="Guo L."/>
            <person name="Liang H."/>
            <person name="Lu P."/>
            <person name="Wu Y."/>
            <person name="Zhang Z."/>
            <person name="Ro D.K."/>
            <person name="Shang Y."/>
            <person name="Huang S."/>
            <person name="Yan J."/>
        </authorList>
    </citation>
    <scope>NUCLEOTIDE SEQUENCE [LARGE SCALE GENOMIC DNA]</scope>
    <source>
        <strain evidence="2">Ta-2019</strain>
    </source>
</reference>
<dbReference type="PANTHER" id="PTHR34686:SF1">
    <property type="entry name" value="MATERNAL EFFECT EMBRYO ARREST 59"/>
    <property type="match status" value="1"/>
</dbReference>
<proteinExistence type="predicted"/>
<organism evidence="2 3">
    <name type="scientific">Taxus chinensis</name>
    <name type="common">Chinese yew</name>
    <name type="synonym">Taxus wallichiana var. chinensis</name>
    <dbReference type="NCBI Taxonomy" id="29808"/>
    <lineage>
        <taxon>Eukaryota</taxon>
        <taxon>Viridiplantae</taxon>
        <taxon>Streptophyta</taxon>
        <taxon>Embryophyta</taxon>
        <taxon>Tracheophyta</taxon>
        <taxon>Spermatophyta</taxon>
        <taxon>Pinopsida</taxon>
        <taxon>Pinidae</taxon>
        <taxon>Conifers II</taxon>
        <taxon>Cupressales</taxon>
        <taxon>Taxaceae</taxon>
        <taxon>Taxus</taxon>
    </lineage>
</organism>
<dbReference type="PANTHER" id="PTHR34686">
    <property type="entry name" value="MATERNAL EFFECT EMBRYO ARREST PROTEIN"/>
    <property type="match status" value="1"/>
</dbReference>
<dbReference type="OMA" id="MVGQWTV"/>
<protein>
    <submittedName>
        <fullName evidence="2">Uncharacterized protein</fullName>
    </submittedName>
</protein>